<sequence>MPGTNRLWALLPLLYAQFCSSWLSIKTQSTTTTVNSAQTTKAYVTSTTGTNTFTAATVTSTGEVKVFTAPARTTTITVEPTTITLDTVVTTTETSTITLTAEPASVTAELVLLTAPTSVVTETVDASTITIDPVTQTADLVTITSTETITSTNVGFERRDAAPQRNPGLHAGLSLLAGIARTRISSACSCFKLPTPTTTFTHTERSVATTYETINVAAETTVTPTFVETPLSSTTPEVTEYETPRVTVTPISTFIPLHTEYSTPTVHITPSSTSTPLSTEFVTPTVTATPTTTFTPSTTVYTTQTVQVKALPAAKCDSGESYTARDGSKFLLDCQTDAYGSKLPGIAKVVVDDLAGCIDLCTREGTKCRAARWELSTKLCELRSEYLERIVGTSGVYFGIRQTSQGDPQASLVNGDFENGLKSWTQTPFATTGNCSANRAWAVEGGRANINYAYCNGHVSDFLTQPLALVAGITWTFSAQVLFEQNGPPGDGYCSVTFDGFDTGLSAHYGYGRYNTSAVTVTGSGAARNNRTGEFRITASCATPSTNGMRISIDNVNFSTLQSDPGFNPTILAPEQVIRNGDFSSGNLAPWTVRQNVNTSISVVENAAVFSYAGGRGALNGAITQAIFAEVGSTYRYTTKVAFNFPNDLRTSCSINVNAGSTIYTSPAQISTNQTVLIDTRGQFFSSNRNSITITAACQLSATAKPIITIDDISLTLNV</sequence>
<dbReference type="EMBL" id="BOLY01000004">
    <property type="protein sequence ID" value="GIZ43709.1"/>
    <property type="molecule type" value="Genomic_DNA"/>
</dbReference>
<keyword evidence="4" id="KW-1185">Reference proteome</keyword>
<evidence type="ECO:0000256" key="1">
    <source>
        <dbReference type="SAM" id="SignalP"/>
    </source>
</evidence>
<dbReference type="InterPro" id="IPR008979">
    <property type="entry name" value="Galactose-bd-like_sf"/>
</dbReference>
<proteinExistence type="predicted"/>
<dbReference type="AlphaFoldDB" id="A0A9P3FIB7"/>
<gene>
    <name evidence="3" type="ORF">CKM354_000692600</name>
</gene>
<reference evidence="3 4" key="1">
    <citation type="submission" date="2021-01" db="EMBL/GenBank/DDBJ databases">
        <title>Cercospora kikuchii MAFF 305040 whole genome shotgun sequence.</title>
        <authorList>
            <person name="Kashiwa T."/>
            <person name="Suzuki T."/>
        </authorList>
    </citation>
    <scope>NUCLEOTIDE SEQUENCE [LARGE SCALE GENOMIC DNA]</scope>
    <source>
        <strain evidence="3 4">MAFF 305040</strain>
    </source>
</reference>
<dbReference type="Proteomes" id="UP000825890">
    <property type="component" value="Unassembled WGS sequence"/>
</dbReference>
<evidence type="ECO:0000313" key="4">
    <source>
        <dbReference type="Proteomes" id="UP000825890"/>
    </source>
</evidence>
<dbReference type="RefSeq" id="XP_044658196.1">
    <property type="nucleotide sequence ID" value="XM_044802261.1"/>
</dbReference>
<feature type="domain" description="Apple" evidence="2">
    <location>
        <begin position="334"/>
        <end position="403"/>
    </location>
</feature>
<dbReference type="PROSITE" id="PS50948">
    <property type="entry name" value="PAN"/>
    <property type="match status" value="1"/>
</dbReference>
<dbReference type="InterPro" id="IPR003609">
    <property type="entry name" value="Pan_app"/>
</dbReference>
<evidence type="ECO:0000313" key="3">
    <source>
        <dbReference type="EMBL" id="GIZ43709.1"/>
    </source>
</evidence>
<accession>A0A9P3FIB7</accession>
<comment type="caution">
    <text evidence="3">The sequence shown here is derived from an EMBL/GenBank/DDBJ whole genome shotgun (WGS) entry which is preliminary data.</text>
</comment>
<dbReference type="SUPFAM" id="SSF49785">
    <property type="entry name" value="Galactose-binding domain-like"/>
    <property type="match status" value="1"/>
</dbReference>
<organism evidence="3 4">
    <name type="scientific">Cercospora kikuchii</name>
    <dbReference type="NCBI Taxonomy" id="84275"/>
    <lineage>
        <taxon>Eukaryota</taxon>
        <taxon>Fungi</taxon>
        <taxon>Dikarya</taxon>
        <taxon>Ascomycota</taxon>
        <taxon>Pezizomycotina</taxon>
        <taxon>Dothideomycetes</taxon>
        <taxon>Dothideomycetidae</taxon>
        <taxon>Mycosphaerellales</taxon>
        <taxon>Mycosphaerellaceae</taxon>
        <taxon>Cercospora</taxon>
    </lineage>
</organism>
<dbReference type="OrthoDB" id="3647012at2759"/>
<name>A0A9P3FIB7_9PEZI</name>
<protein>
    <recommendedName>
        <fullName evidence="2">Apple domain-containing protein</fullName>
    </recommendedName>
</protein>
<feature type="chain" id="PRO_5040191667" description="Apple domain-containing protein" evidence="1">
    <location>
        <begin position="22"/>
        <end position="719"/>
    </location>
</feature>
<dbReference type="Gene3D" id="2.60.120.260">
    <property type="entry name" value="Galactose-binding domain-like"/>
    <property type="match status" value="2"/>
</dbReference>
<feature type="signal peptide" evidence="1">
    <location>
        <begin position="1"/>
        <end position="21"/>
    </location>
</feature>
<keyword evidence="1" id="KW-0732">Signal</keyword>
<dbReference type="GeneID" id="68292501"/>
<evidence type="ECO:0000259" key="2">
    <source>
        <dbReference type="PROSITE" id="PS50948"/>
    </source>
</evidence>